<name>A0ACC3CHV9_PYRYE</name>
<sequence length="727" mass="79406">MALVSSLLRHVANSIDSSIAAVPGAEELARVVSRWCTSPSETQTAWRLLFERHPNYEVVNVDTTDAVCRALHTLRGKFIAQGTNARLELLYFSSFAGSGKSRFCGKMAEFVSRVRLSDHDAVSFLDSSTWMVNVESPPDAGLLSEWVKGLSVIGVNFNSSRWGLSPLDRSTAEHGLFNPLYLRILFFAKADLASSDSSRAWKQFTRECGTLLKNGTINEEVLATAVEDLFHEMVGTVGPFLPLVLLVDELQKVTEFFSVTHANVGDAYRSELCRLAQVVGGRAVFSSLNSELMAQERISSNRPVQELLRLPPFSSSDLFRGVLAANAERRVYLDFSGTLASWSFTSEANAGTAELLERGVTALACLVGSDARFATYLATHFQSAAAGTGSMWSAIESAASRASFSVGALWNQAYGPVVLAHVLLGRTVSADQYLMDAKGTKLSVTWDMARLRGHVLAFGGETFQPQLPLHAVCRVANVALVPERNILYDGVSLLLSWSRGHVSWCGWEVFFVAVLGLISNSRVLLRNPVDECSLADLFTSSTHSGTGAVVSDGLIEAAQPRYGVNTITVSRLMQSFIAKDAYFVNKVWRLNRGAPALDAALLFTTVYGELVLLCIQLKFSAEDASTTLSWADSCNWVSAMQEQCAAAAGHLWNGVKPRVTFLVAARRRMGANYQDDKASHPRRVMDNAIVVCWEDLRACTGPFLYSVIEHAETLFEAELEVTATVDD</sequence>
<accession>A0ACC3CHV9</accession>
<proteinExistence type="predicted"/>
<protein>
    <submittedName>
        <fullName evidence="1">Uncharacterized protein</fullName>
    </submittedName>
</protein>
<organism evidence="1 2">
    <name type="scientific">Pyropia yezoensis</name>
    <name type="common">Susabi-nori</name>
    <name type="synonym">Porphyra yezoensis</name>
    <dbReference type="NCBI Taxonomy" id="2788"/>
    <lineage>
        <taxon>Eukaryota</taxon>
        <taxon>Rhodophyta</taxon>
        <taxon>Bangiophyceae</taxon>
        <taxon>Bangiales</taxon>
        <taxon>Bangiaceae</taxon>
        <taxon>Pyropia</taxon>
    </lineage>
</organism>
<dbReference type="EMBL" id="CM020620">
    <property type="protein sequence ID" value="KAK1869591.1"/>
    <property type="molecule type" value="Genomic_DNA"/>
</dbReference>
<comment type="caution">
    <text evidence="1">The sequence shown here is derived from an EMBL/GenBank/DDBJ whole genome shotgun (WGS) entry which is preliminary data.</text>
</comment>
<keyword evidence="2" id="KW-1185">Reference proteome</keyword>
<evidence type="ECO:0000313" key="1">
    <source>
        <dbReference type="EMBL" id="KAK1869591.1"/>
    </source>
</evidence>
<reference evidence="1" key="1">
    <citation type="submission" date="2019-11" db="EMBL/GenBank/DDBJ databases">
        <title>Nori genome reveals adaptations in red seaweeds to the harsh intertidal environment.</title>
        <authorList>
            <person name="Wang D."/>
            <person name="Mao Y."/>
        </authorList>
    </citation>
    <scope>NUCLEOTIDE SEQUENCE</scope>
    <source>
        <tissue evidence="1">Gametophyte</tissue>
    </source>
</reference>
<evidence type="ECO:0000313" key="2">
    <source>
        <dbReference type="Proteomes" id="UP000798662"/>
    </source>
</evidence>
<gene>
    <name evidence="1" type="ORF">I4F81_012065</name>
</gene>
<dbReference type="Proteomes" id="UP000798662">
    <property type="component" value="Chromosome 3"/>
</dbReference>